<gene>
    <name evidence="2" type="ORF">Rain11_0087</name>
</gene>
<name>A0A2N3IKT4_9BACT</name>
<evidence type="ECO:0000259" key="1">
    <source>
        <dbReference type="PROSITE" id="PS50113"/>
    </source>
</evidence>
<dbReference type="InterPro" id="IPR000014">
    <property type="entry name" value="PAS"/>
</dbReference>
<dbReference type="InterPro" id="IPR000700">
    <property type="entry name" value="PAS-assoc_C"/>
</dbReference>
<dbReference type="Gene3D" id="3.30.450.20">
    <property type="entry name" value="PAS domain"/>
    <property type="match status" value="1"/>
</dbReference>
<protein>
    <submittedName>
        <fullName evidence="2">PAS domain S-box protein</fullName>
    </submittedName>
</protein>
<dbReference type="EMBL" id="NKXO01000001">
    <property type="protein sequence ID" value="PKQ70946.1"/>
    <property type="molecule type" value="Genomic_DNA"/>
</dbReference>
<evidence type="ECO:0000313" key="2">
    <source>
        <dbReference type="EMBL" id="PKQ70946.1"/>
    </source>
</evidence>
<dbReference type="NCBIfam" id="TIGR00229">
    <property type="entry name" value="sensory_box"/>
    <property type="match status" value="1"/>
</dbReference>
<reference evidence="2 3" key="1">
    <citation type="submission" date="2017-06" db="EMBL/GenBank/DDBJ databases">
        <title>Raineya orbicola gen. nov., sp. nov. a slightly thermophilic bacterium of the phylum Bacteroidetes and the description of Raineyaceae fam. nov.</title>
        <authorList>
            <person name="Albuquerque L."/>
            <person name="Polonia A.R.M."/>
            <person name="Barroso C."/>
            <person name="Froufe H.J.C."/>
            <person name="Lage O."/>
            <person name="Lobo-Da-Cunha A."/>
            <person name="Egas C."/>
            <person name="Da Costa M.S."/>
        </authorList>
    </citation>
    <scope>NUCLEOTIDE SEQUENCE [LARGE SCALE GENOMIC DNA]</scope>
    <source>
        <strain evidence="2 3">SPSPC-11</strain>
    </source>
</reference>
<evidence type="ECO:0000313" key="3">
    <source>
        <dbReference type="Proteomes" id="UP000233387"/>
    </source>
</evidence>
<dbReference type="SUPFAM" id="SSF55785">
    <property type="entry name" value="PYP-like sensor domain (PAS domain)"/>
    <property type="match status" value="1"/>
</dbReference>
<sequence length="144" mass="16660">MEDFELLEKIGERLVDEHLSIKEENFRLKQIINNEHIVPFVIDKKGFFILPSKYALKAMGLQAKKLKTRNAFEFFEKNPKAIENIRRALRGESLVDVLKLDGKYWKVAYQPTYDEHNQIIGITGLSIDVTDVIENAEKIKKALG</sequence>
<dbReference type="AlphaFoldDB" id="A0A2N3IKT4"/>
<dbReference type="RefSeq" id="WP_165778043.1">
    <property type="nucleotide sequence ID" value="NZ_NKXO01000001.1"/>
</dbReference>
<dbReference type="Proteomes" id="UP000233387">
    <property type="component" value="Unassembled WGS sequence"/>
</dbReference>
<keyword evidence="3" id="KW-1185">Reference proteome</keyword>
<feature type="domain" description="PAC" evidence="1">
    <location>
        <begin position="91"/>
        <end position="141"/>
    </location>
</feature>
<accession>A0A2N3IKT4</accession>
<comment type="caution">
    <text evidence="2">The sequence shown here is derived from an EMBL/GenBank/DDBJ whole genome shotgun (WGS) entry which is preliminary data.</text>
</comment>
<proteinExistence type="predicted"/>
<dbReference type="PROSITE" id="PS50113">
    <property type="entry name" value="PAC"/>
    <property type="match status" value="1"/>
</dbReference>
<organism evidence="2 3">
    <name type="scientific">Raineya orbicola</name>
    <dbReference type="NCBI Taxonomy" id="2016530"/>
    <lineage>
        <taxon>Bacteria</taxon>
        <taxon>Pseudomonadati</taxon>
        <taxon>Bacteroidota</taxon>
        <taxon>Cytophagia</taxon>
        <taxon>Cytophagales</taxon>
        <taxon>Raineyaceae</taxon>
        <taxon>Raineya</taxon>
    </lineage>
</organism>
<dbReference type="InterPro" id="IPR035965">
    <property type="entry name" value="PAS-like_dom_sf"/>
</dbReference>